<dbReference type="InterPro" id="IPR011990">
    <property type="entry name" value="TPR-like_helical_dom_sf"/>
</dbReference>
<keyword evidence="3" id="KW-1185">Reference proteome</keyword>
<feature type="coiled-coil region" evidence="1">
    <location>
        <begin position="248"/>
        <end position="282"/>
    </location>
</feature>
<gene>
    <name evidence="2" type="ORF">BZG36_00169</name>
</gene>
<protein>
    <recommendedName>
        <fullName evidence="4">TPR-like protein</fullName>
    </recommendedName>
</protein>
<sequence>MKRVKAGKKKGGEEKVPETFDEYMEEGVRLEEKGERYGPSDKAKRLYERSAETYAQAHSLSTNDVDCLYNWGRVLFILINFQPEHEVLARFNLLTESVRKFRQALTIDPDYTDALFNLGQALVTHFELLEDLPNVIDALQQGIASLHEAVSLFERVYALQTEELESRRTSGAEGSMEDTSDANVPVNDLNAQMEDDAPSTMVTEVTSVTEFSLIDTLLSTVNTLTSLASILPDVSASSVTYQTAIAKLNQAETLLTSQNSDNEEAREKYKDLQLQYAQTLSSHADRQFQDSGRVDDKSYLQSVQRVDTILDHQPRHVEALCDKADILTSFAQAQLLFAVRSGIDYSESIWSLYTQATQIYMAAFEVEPKNQSILLKLGDINCARARLPMPIAQRNQAQLLKNAEFFYKSVVENNRQDTTAWIGYAFACWKQTSLGAAEKGVETDKILRMWRRVGGTDETLQDAARDNDLLEPDFFDHVREVISAMTTTGDP</sequence>
<dbReference type="Gene3D" id="1.25.40.10">
    <property type="entry name" value="Tetratricopeptide repeat domain"/>
    <property type="match status" value="2"/>
</dbReference>
<organism evidence="2 3">
    <name type="scientific">Bifiguratus adelaidae</name>
    <dbReference type="NCBI Taxonomy" id="1938954"/>
    <lineage>
        <taxon>Eukaryota</taxon>
        <taxon>Fungi</taxon>
        <taxon>Fungi incertae sedis</taxon>
        <taxon>Mucoromycota</taxon>
        <taxon>Mucoromycotina</taxon>
        <taxon>Endogonomycetes</taxon>
        <taxon>Endogonales</taxon>
        <taxon>Endogonales incertae sedis</taxon>
        <taxon>Bifiguratus</taxon>
    </lineage>
</organism>
<dbReference type="AlphaFoldDB" id="A0A261Y854"/>
<dbReference type="OrthoDB" id="5328412at2759"/>
<evidence type="ECO:0000313" key="3">
    <source>
        <dbReference type="Proteomes" id="UP000242875"/>
    </source>
</evidence>
<proteinExistence type="predicted"/>
<dbReference type="Proteomes" id="UP000242875">
    <property type="component" value="Unassembled WGS sequence"/>
</dbReference>
<name>A0A261Y854_9FUNG</name>
<dbReference type="SUPFAM" id="SSF48452">
    <property type="entry name" value="TPR-like"/>
    <property type="match status" value="2"/>
</dbReference>
<evidence type="ECO:0008006" key="4">
    <source>
        <dbReference type="Google" id="ProtNLM"/>
    </source>
</evidence>
<accession>A0A261Y854</accession>
<reference evidence="2 3" key="1">
    <citation type="journal article" date="2017" name="Mycologia">
        <title>Bifiguratus adelaidae, gen. et sp. nov., a new member of Mucoromycotina in endophytic and soil-dwelling habitats.</title>
        <authorList>
            <person name="Torres-Cruz T.J."/>
            <person name="Billingsley Tobias T.L."/>
            <person name="Almatruk M."/>
            <person name="Hesse C."/>
            <person name="Kuske C.R."/>
            <person name="Desiro A."/>
            <person name="Benucci G.M."/>
            <person name="Bonito G."/>
            <person name="Stajich J.E."/>
            <person name="Dunlap C."/>
            <person name="Arnold A.E."/>
            <person name="Porras-Alfaro A."/>
        </authorList>
    </citation>
    <scope>NUCLEOTIDE SEQUENCE [LARGE SCALE GENOMIC DNA]</scope>
    <source>
        <strain evidence="2 3">AZ0501</strain>
    </source>
</reference>
<evidence type="ECO:0000313" key="2">
    <source>
        <dbReference type="EMBL" id="OZJ06792.1"/>
    </source>
</evidence>
<evidence type="ECO:0000256" key="1">
    <source>
        <dbReference type="SAM" id="Coils"/>
    </source>
</evidence>
<comment type="caution">
    <text evidence="2">The sequence shown here is derived from an EMBL/GenBank/DDBJ whole genome shotgun (WGS) entry which is preliminary data.</text>
</comment>
<dbReference type="EMBL" id="MVBO01000001">
    <property type="protein sequence ID" value="OZJ06792.1"/>
    <property type="molecule type" value="Genomic_DNA"/>
</dbReference>
<keyword evidence="1" id="KW-0175">Coiled coil</keyword>
<dbReference type="Pfam" id="PF06552">
    <property type="entry name" value="TOM20_plant"/>
    <property type="match status" value="1"/>
</dbReference>